<dbReference type="Proteomes" id="UP000235786">
    <property type="component" value="Unassembled WGS sequence"/>
</dbReference>
<proteinExistence type="predicted"/>
<gene>
    <name evidence="2" type="ORF">L207DRAFT_569612</name>
</gene>
<evidence type="ECO:0000313" key="3">
    <source>
        <dbReference type="Proteomes" id="UP000235786"/>
    </source>
</evidence>
<dbReference type="AlphaFoldDB" id="A0A2J6RCN4"/>
<evidence type="ECO:0000313" key="2">
    <source>
        <dbReference type="EMBL" id="PMD36275.1"/>
    </source>
</evidence>
<organism evidence="2 3">
    <name type="scientific">Hyaloscypha variabilis (strain UAMH 11265 / GT02V1 / F)</name>
    <name type="common">Meliniomyces variabilis</name>
    <dbReference type="NCBI Taxonomy" id="1149755"/>
    <lineage>
        <taxon>Eukaryota</taxon>
        <taxon>Fungi</taxon>
        <taxon>Dikarya</taxon>
        <taxon>Ascomycota</taxon>
        <taxon>Pezizomycotina</taxon>
        <taxon>Leotiomycetes</taxon>
        <taxon>Helotiales</taxon>
        <taxon>Hyaloscyphaceae</taxon>
        <taxon>Hyaloscypha</taxon>
        <taxon>Hyaloscypha variabilis</taxon>
    </lineage>
</organism>
<dbReference type="EMBL" id="KZ613951">
    <property type="protein sequence ID" value="PMD36275.1"/>
    <property type="molecule type" value="Genomic_DNA"/>
</dbReference>
<name>A0A2J6RCN4_HYAVF</name>
<protein>
    <submittedName>
        <fullName evidence="2">Uncharacterized protein</fullName>
    </submittedName>
</protein>
<keyword evidence="1" id="KW-1133">Transmembrane helix</keyword>
<sequence length="297" mass="33602">MQRVTKSELPHARDQALLAPSRGPASKWILPLSPKSSIYLGIRPVASTGREVRDALLEYDDPQEAAAFVFGASPASSLSQEWRLIVVSPDKDTAHCFAIDAGAVLIPPQRQSWRALVREDLSWRYPRVGYTVYSVEEITRQAIRISWPMKYSLHSENAQKFSHRLFEAIRLPAQPATMSDVLSGLDKIPEPFRTLGYRGQAVVFTTLLSLRKRAQEAIGAPVTLLFEYGIRAKDISISCFVLALFAIKMYMQLLIVAFLLAYDRDLLKASRELRSLADDVRRFDGYERLEKDIEKDD</sequence>
<keyword evidence="3" id="KW-1185">Reference proteome</keyword>
<feature type="transmembrane region" description="Helical" evidence="1">
    <location>
        <begin position="240"/>
        <end position="262"/>
    </location>
</feature>
<evidence type="ECO:0000256" key="1">
    <source>
        <dbReference type="SAM" id="Phobius"/>
    </source>
</evidence>
<accession>A0A2J6RCN4</accession>
<reference evidence="2 3" key="1">
    <citation type="submission" date="2016-04" db="EMBL/GenBank/DDBJ databases">
        <title>A degradative enzymes factory behind the ericoid mycorrhizal symbiosis.</title>
        <authorList>
            <consortium name="DOE Joint Genome Institute"/>
            <person name="Martino E."/>
            <person name="Morin E."/>
            <person name="Grelet G."/>
            <person name="Kuo A."/>
            <person name="Kohler A."/>
            <person name="Daghino S."/>
            <person name="Barry K."/>
            <person name="Choi C."/>
            <person name="Cichocki N."/>
            <person name="Clum A."/>
            <person name="Copeland A."/>
            <person name="Hainaut M."/>
            <person name="Haridas S."/>
            <person name="Labutti K."/>
            <person name="Lindquist E."/>
            <person name="Lipzen A."/>
            <person name="Khouja H.-R."/>
            <person name="Murat C."/>
            <person name="Ohm R."/>
            <person name="Olson A."/>
            <person name="Spatafora J."/>
            <person name="Veneault-Fourrey C."/>
            <person name="Henrissat B."/>
            <person name="Grigoriev I."/>
            <person name="Martin F."/>
            <person name="Perotto S."/>
        </authorList>
    </citation>
    <scope>NUCLEOTIDE SEQUENCE [LARGE SCALE GENOMIC DNA]</scope>
    <source>
        <strain evidence="2 3">F</strain>
    </source>
</reference>
<keyword evidence="1" id="KW-0812">Transmembrane</keyword>
<dbReference type="OrthoDB" id="3509158at2759"/>
<keyword evidence="1" id="KW-0472">Membrane</keyword>